<dbReference type="InterPro" id="IPR003959">
    <property type="entry name" value="ATPase_AAA_core"/>
</dbReference>
<dbReference type="GO" id="GO:0005524">
    <property type="term" value="F:ATP binding"/>
    <property type="evidence" value="ECO:0007669"/>
    <property type="project" value="InterPro"/>
</dbReference>
<proteinExistence type="predicted"/>
<organism evidence="2 3">
    <name type="scientific">Lupinus luteus</name>
    <name type="common">European yellow lupine</name>
    <dbReference type="NCBI Taxonomy" id="3873"/>
    <lineage>
        <taxon>Eukaryota</taxon>
        <taxon>Viridiplantae</taxon>
        <taxon>Streptophyta</taxon>
        <taxon>Embryophyta</taxon>
        <taxon>Tracheophyta</taxon>
        <taxon>Spermatophyta</taxon>
        <taxon>Magnoliopsida</taxon>
        <taxon>eudicotyledons</taxon>
        <taxon>Gunneridae</taxon>
        <taxon>Pentapetalae</taxon>
        <taxon>rosids</taxon>
        <taxon>fabids</taxon>
        <taxon>Fabales</taxon>
        <taxon>Fabaceae</taxon>
        <taxon>Papilionoideae</taxon>
        <taxon>50 kb inversion clade</taxon>
        <taxon>genistoids sensu lato</taxon>
        <taxon>core genistoids</taxon>
        <taxon>Genisteae</taxon>
        <taxon>Lupinus</taxon>
    </lineage>
</organism>
<dbReference type="InterPro" id="IPR050747">
    <property type="entry name" value="Mitochondrial_chaperone_BCS1"/>
</dbReference>
<dbReference type="GO" id="GO:0016887">
    <property type="term" value="F:ATP hydrolysis activity"/>
    <property type="evidence" value="ECO:0007669"/>
    <property type="project" value="InterPro"/>
</dbReference>
<dbReference type="PANTHER" id="PTHR23070">
    <property type="entry name" value="BCS1 AAA-TYPE ATPASE"/>
    <property type="match status" value="1"/>
</dbReference>
<sequence length="173" mass="19790">MAVVVTWIHVDRNMCGEIDLEKDLKCSFVSSRAGRSVGLGIIRVRAGKSQEGKEICFRNRQSKLYTNSPGYKWPSYKQTMWSHIVLEHPATFETMAMELEKKRKIIEDLVTFSKSREFYARIGKVWKRGYLLYGPPGTGKSTMIAAMVNLFAYDVYDLELTAVKDNTAEEAFD</sequence>
<accession>A0AAV1YA36</accession>
<protein>
    <recommendedName>
        <fullName evidence="1">ATPase AAA-type core domain-containing protein</fullName>
    </recommendedName>
</protein>
<comment type="caution">
    <text evidence="2">The sequence shown here is derived from an EMBL/GenBank/DDBJ whole genome shotgun (WGS) entry which is preliminary data.</text>
</comment>
<keyword evidence="3" id="KW-1185">Reference proteome</keyword>
<gene>
    <name evidence="2" type="ORF">LLUT_LOCUS31226</name>
</gene>
<dbReference type="Pfam" id="PF00004">
    <property type="entry name" value="AAA"/>
    <property type="match status" value="1"/>
</dbReference>
<feature type="domain" description="ATPase AAA-type core" evidence="1">
    <location>
        <begin position="130"/>
        <end position="164"/>
    </location>
</feature>
<dbReference type="InterPro" id="IPR027417">
    <property type="entry name" value="P-loop_NTPase"/>
</dbReference>
<name>A0AAV1YA36_LUPLU</name>
<evidence type="ECO:0000313" key="3">
    <source>
        <dbReference type="Proteomes" id="UP001497480"/>
    </source>
</evidence>
<dbReference type="Gene3D" id="3.40.50.300">
    <property type="entry name" value="P-loop containing nucleotide triphosphate hydrolases"/>
    <property type="match status" value="1"/>
</dbReference>
<dbReference type="SUPFAM" id="SSF52540">
    <property type="entry name" value="P-loop containing nucleoside triphosphate hydrolases"/>
    <property type="match status" value="1"/>
</dbReference>
<dbReference type="EMBL" id="CAXHTB010000022">
    <property type="protein sequence ID" value="CAL0330166.1"/>
    <property type="molecule type" value="Genomic_DNA"/>
</dbReference>
<dbReference type="AlphaFoldDB" id="A0AAV1YA36"/>
<reference evidence="2 3" key="1">
    <citation type="submission" date="2024-03" db="EMBL/GenBank/DDBJ databases">
        <authorList>
            <person name="Martinez-Hernandez J."/>
        </authorList>
    </citation>
    <scope>NUCLEOTIDE SEQUENCE [LARGE SCALE GENOMIC DNA]</scope>
</reference>
<evidence type="ECO:0000259" key="1">
    <source>
        <dbReference type="Pfam" id="PF00004"/>
    </source>
</evidence>
<evidence type="ECO:0000313" key="2">
    <source>
        <dbReference type="EMBL" id="CAL0330166.1"/>
    </source>
</evidence>
<dbReference type="Proteomes" id="UP001497480">
    <property type="component" value="Unassembled WGS sequence"/>
</dbReference>